<dbReference type="Gene3D" id="1.20.120.450">
    <property type="entry name" value="dinb family like domain"/>
    <property type="match status" value="1"/>
</dbReference>
<accession>A0ABU1ZXL7</accession>
<evidence type="ECO:0008006" key="3">
    <source>
        <dbReference type="Google" id="ProtNLM"/>
    </source>
</evidence>
<keyword evidence="2" id="KW-1185">Reference proteome</keyword>
<evidence type="ECO:0000313" key="1">
    <source>
        <dbReference type="EMBL" id="MDR7329684.1"/>
    </source>
</evidence>
<sequence>MDSTDVIRDLASRPVTAVRALPTLTPAQLNAHPGGHPNSIAWLLWHSGREVDVQLADLTGWEQAWTRSGFRDRFGLPYLGDGFGLGHSPAEAASVVVEDQPLLGEYLETVLGEVVTYWAEQSPAQLDETVAEYDGLPVSRGIRLISLIDDVQQHVGAAYHVAGMLLDRPVGPA</sequence>
<evidence type="ECO:0000313" key="2">
    <source>
        <dbReference type="Proteomes" id="UP001180840"/>
    </source>
</evidence>
<comment type="caution">
    <text evidence="1">The sequence shown here is derived from an EMBL/GenBank/DDBJ whole genome shotgun (WGS) entry which is preliminary data.</text>
</comment>
<organism evidence="1 2">
    <name type="scientific">Corynebacterium guangdongense</name>
    <dbReference type="NCBI Taxonomy" id="1783348"/>
    <lineage>
        <taxon>Bacteria</taxon>
        <taxon>Bacillati</taxon>
        <taxon>Actinomycetota</taxon>
        <taxon>Actinomycetes</taxon>
        <taxon>Mycobacteriales</taxon>
        <taxon>Corynebacteriaceae</taxon>
        <taxon>Corynebacterium</taxon>
    </lineage>
</organism>
<protein>
    <recommendedName>
        <fullName evidence="3">DUF664 domain-containing protein</fullName>
    </recommendedName>
</protein>
<dbReference type="InterPro" id="IPR034660">
    <property type="entry name" value="DinB/YfiT-like"/>
</dbReference>
<name>A0ABU1ZXL7_9CORY</name>
<dbReference type="EMBL" id="JAVDXZ010000001">
    <property type="protein sequence ID" value="MDR7329684.1"/>
    <property type="molecule type" value="Genomic_DNA"/>
</dbReference>
<gene>
    <name evidence="1" type="ORF">J2S39_001360</name>
</gene>
<reference evidence="1" key="1">
    <citation type="submission" date="2023-07" db="EMBL/GenBank/DDBJ databases">
        <title>Sequencing the genomes of 1000 actinobacteria strains.</title>
        <authorList>
            <person name="Klenk H.-P."/>
        </authorList>
    </citation>
    <scope>NUCLEOTIDE SEQUENCE</scope>
    <source>
        <strain evidence="1">DSM 107476</strain>
    </source>
</reference>
<proteinExistence type="predicted"/>
<dbReference type="SUPFAM" id="SSF109854">
    <property type="entry name" value="DinB/YfiT-like putative metalloenzymes"/>
    <property type="match status" value="1"/>
</dbReference>
<dbReference type="RefSeq" id="WP_290194681.1">
    <property type="nucleotide sequence ID" value="NZ_CP047654.1"/>
</dbReference>
<dbReference type="Proteomes" id="UP001180840">
    <property type="component" value="Unassembled WGS sequence"/>
</dbReference>